<dbReference type="InterPro" id="IPR021848">
    <property type="entry name" value="HODM_asu-like"/>
</dbReference>
<reference evidence="3" key="3">
    <citation type="submission" date="2025-04" db="UniProtKB">
        <authorList>
            <consortium name="RefSeq"/>
        </authorList>
    </citation>
    <scope>IDENTIFICATION</scope>
    <source>
        <strain evidence="3">CBS 304.34</strain>
    </source>
</reference>
<organism evidence="1">
    <name type="scientific">Mytilinidion resinicola</name>
    <dbReference type="NCBI Taxonomy" id="574789"/>
    <lineage>
        <taxon>Eukaryota</taxon>
        <taxon>Fungi</taxon>
        <taxon>Dikarya</taxon>
        <taxon>Ascomycota</taxon>
        <taxon>Pezizomycotina</taxon>
        <taxon>Dothideomycetes</taxon>
        <taxon>Pleosporomycetidae</taxon>
        <taxon>Mytilinidiales</taxon>
        <taxon>Mytilinidiaceae</taxon>
        <taxon>Mytilinidion</taxon>
    </lineage>
</organism>
<evidence type="ECO:0000313" key="2">
    <source>
        <dbReference type="Proteomes" id="UP000504636"/>
    </source>
</evidence>
<proteinExistence type="predicted"/>
<feature type="non-terminal residue" evidence="1">
    <location>
        <position position="288"/>
    </location>
</feature>
<gene>
    <name evidence="1 3" type="ORF">BDZ99DRAFT_343768</name>
</gene>
<evidence type="ECO:0000313" key="3">
    <source>
        <dbReference type="RefSeq" id="XP_033569128.1"/>
    </source>
</evidence>
<dbReference type="Proteomes" id="UP000504636">
    <property type="component" value="Unplaced"/>
</dbReference>
<evidence type="ECO:0000313" key="1">
    <source>
        <dbReference type="EMBL" id="KAF2802164.1"/>
    </source>
</evidence>
<sequence>FHMTMGLKRMPEENWLLLDNRYLPEQTLRRVLLTNNRDGVYQQLPGPHIHAACVETLECVVAFLTKRYPHLFFLVPEKENGEGQYIHNALTHLSFKINEPFNEPPLIIAAQLAMEDINILLPGTGSQDPDQYYLVASFTMAPAGWYLQQRIGWPLYKLHLPVLLWGAKLRRPVESFFRRLKVSEPVERYNWFIQTNDVLFQQEPFAVERPQALGVGNVRVRHERQTLRRLPRTHAVVFMVRTYLTALQELEGEVGSVRELLGAVEALPQGVARYKARQVWGEVVVGWC</sequence>
<feature type="non-terminal residue" evidence="1">
    <location>
        <position position="1"/>
    </location>
</feature>
<dbReference type="GeneID" id="54455302"/>
<name>A0A6A6Y2D2_9PEZI</name>
<dbReference type="OrthoDB" id="5043642at2759"/>
<dbReference type="AlphaFoldDB" id="A0A6A6Y2D2"/>
<protein>
    <submittedName>
        <fullName evidence="1 3">Uncharacterized protein</fullName>
    </submittedName>
</protein>
<accession>A0A6A6Y2D2</accession>
<reference evidence="3" key="2">
    <citation type="submission" date="2020-04" db="EMBL/GenBank/DDBJ databases">
        <authorList>
            <consortium name="NCBI Genome Project"/>
        </authorList>
    </citation>
    <scope>NUCLEOTIDE SEQUENCE</scope>
    <source>
        <strain evidence="3">CBS 304.34</strain>
    </source>
</reference>
<dbReference type="EMBL" id="MU003725">
    <property type="protein sequence ID" value="KAF2802164.1"/>
    <property type="molecule type" value="Genomic_DNA"/>
</dbReference>
<reference evidence="1 3" key="1">
    <citation type="journal article" date="2020" name="Stud. Mycol.">
        <title>101 Dothideomycetes genomes: a test case for predicting lifestyles and emergence of pathogens.</title>
        <authorList>
            <person name="Haridas S."/>
            <person name="Albert R."/>
            <person name="Binder M."/>
            <person name="Bloem J."/>
            <person name="Labutti K."/>
            <person name="Salamov A."/>
            <person name="Andreopoulos B."/>
            <person name="Baker S."/>
            <person name="Barry K."/>
            <person name="Bills G."/>
            <person name="Bluhm B."/>
            <person name="Cannon C."/>
            <person name="Castanera R."/>
            <person name="Culley D."/>
            <person name="Daum C."/>
            <person name="Ezra D."/>
            <person name="Gonzalez J."/>
            <person name="Henrissat B."/>
            <person name="Kuo A."/>
            <person name="Liang C."/>
            <person name="Lipzen A."/>
            <person name="Lutzoni F."/>
            <person name="Magnuson J."/>
            <person name="Mondo S."/>
            <person name="Nolan M."/>
            <person name="Ohm R."/>
            <person name="Pangilinan J."/>
            <person name="Park H.-J."/>
            <person name="Ramirez L."/>
            <person name="Alfaro M."/>
            <person name="Sun H."/>
            <person name="Tritt A."/>
            <person name="Yoshinaga Y."/>
            <person name="Zwiers L.-H."/>
            <person name="Turgeon B."/>
            <person name="Goodwin S."/>
            <person name="Spatafora J."/>
            <person name="Crous P."/>
            <person name="Grigoriev I."/>
        </authorList>
    </citation>
    <scope>NUCLEOTIDE SEQUENCE</scope>
    <source>
        <strain evidence="1 3">CBS 304.34</strain>
    </source>
</reference>
<dbReference type="Pfam" id="PF11927">
    <property type="entry name" value="HODM_asu-like"/>
    <property type="match status" value="1"/>
</dbReference>
<keyword evidence="2" id="KW-1185">Reference proteome</keyword>
<dbReference type="RefSeq" id="XP_033569128.1">
    <property type="nucleotide sequence ID" value="XM_033714409.1"/>
</dbReference>